<dbReference type="InterPro" id="IPR037151">
    <property type="entry name" value="AlkB-like_sf"/>
</dbReference>
<sequence length="317" mass="34046">MAKRPASEMAAPSEKRSRAVVAGLHFVELPGAEGVAIADDVRAFLAVARTEHLVELFTGTSSQRTIMYQFRDDDLPRALLDCEQCSADASTDLGGRGPPPACVDRLLAGLYAALPELKRHYRVGWVQINDSSGPDAIRAHVDRPGWGDVICAFTTADCALVLKSDGLGRVCAANRAGTFEVPANSLYVLSGASRTSATHAVAFKGPRASVVLRFYLRDLLSLGVARSPPRLVKGDIVTARYPMNQGEAKIHPDYRSVYPARVEDVNGDKATLVFFASAVEGPAAAPVITPLALVCAWSTGWHLDDHAVLGVRYRVPR</sequence>
<gene>
    <name evidence="1" type="ORF">SO694_00030030</name>
</gene>
<dbReference type="EMBL" id="JBBJCI010000370">
    <property type="protein sequence ID" value="KAK7232198.1"/>
    <property type="molecule type" value="Genomic_DNA"/>
</dbReference>
<dbReference type="SUPFAM" id="SSF51197">
    <property type="entry name" value="Clavaminate synthase-like"/>
    <property type="match status" value="1"/>
</dbReference>
<accession>A0ABR1FJW2</accession>
<name>A0ABR1FJW2_AURAN</name>
<organism evidence="1 2">
    <name type="scientific">Aureococcus anophagefferens</name>
    <name type="common">Harmful bloom alga</name>
    <dbReference type="NCBI Taxonomy" id="44056"/>
    <lineage>
        <taxon>Eukaryota</taxon>
        <taxon>Sar</taxon>
        <taxon>Stramenopiles</taxon>
        <taxon>Ochrophyta</taxon>
        <taxon>Pelagophyceae</taxon>
        <taxon>Pelagomonadales</taxon>
        <taxon>Pelagomonadaceae</taxon>
        <taxon>Aureococcus</taxon>
    </lineage>
</organism>
<comment type="caution">
    <text evidence="1">The sequence shown here is derived from an EMBL/GenBank/DDBJ whole genome shotgun (WGS) entry which is preliminary data.</text>
</comment>
<dbReference type="Proteomes" id="UP001363151">
    <property type="component" value="Unassembled WGS sequence"/>
</dbReference>
<proteinExistence type="predicted"/>
<evidence type="ECO:0000313" key="2">
    <source>
        <dbReference type="Proteomes" id="UP001363151"/>
    </source>
</evidence>
<dbReference type="Gene3D" id="2.60.120.590">
    <property type="entry name" value="Alpha-ketoglutarate-dependent dioxygenase AlkB-like"/>
    <property type="match status" value="1"/>
</dbReference>
<evidence type="ECO:0000313" key="1">
    <source>
        <dbReference type="EMBL" id="KAK7232198.1"/>
    </source>
</evidence>
<reference evidence="1 2" key="1">
    <citation type="submission" date="2024-03" db="EMBL/GenBank/DDBJ databases">
        <title>Aureococcus anophagefferens CCMP1851 and Kratosvirus quantuckense: Draft genome of a second virus-susceptible host strain in the model system.</title>
        <authorList>
            <person name="Chase E."/>
            <person name="Truchon A.R."/>
            <person name="Schepens W."/>
            <person name="Wilhelm S.W."/>
        </authorList>
    </citation>
    <scope>NUCLEOTIDE SEQUENCE [LARGE SCALE GENOMIC DNA]</scope>
    <source>
        <strain evidence="1 2">CCMP1851</strain>
    </source>
</reference>
<keyword evidence="2" id="KW-1185">Reference proteome</keyword>
<protein>
    <submittedName>
        <fullName evidence="1">Apetala-like protein</fullName>
    </submittedName>
</protein>